<feature type="disulfide bond" description="Interchain (with AhpC); in linked form" evidence="6">
    <location>
        <position position="161"/>
    </location>
</feature>
<gene>
    <name evidence="6" type="primary">ahpD</name>
    <name evidence="8" type="ORF">LX87_03567</name>
</gene>
<evidence type="ECO:0000259" key="7">
    <source>
        <dbReference type="Pfam" id="PF02627"/>
    </source>
</evidence>
<organism evidence="8 9">
    <name type="scientific">Larkinella arboricola</name>
    <dbReference type="NCBI Taxonomy" id="643671"/>
    <lineage>
        <taxon>Bacteria</taxon>
        <taxon>Pseudomonadati</taxon>
        <taxon>Bacteroidota</taxon>
        <taxon>Cytophagia</taxon>
        <taxon>Cytophagales</taxon>
        <taxon>Spirosomataceae</taxon>
        <taxon>Larkinella</taxon>
    </lineage>
</organism>
<keyword evidence="4 6" id="KW-1015">Disulfide bond</keyword>
<dbReference type="GO" id="GO:0032843">
    <property type="term" value="F:hydroperoxide reductase activity"/>
    <property type="evidence" value="ECO:0007669"/>
    <property type="project" value="InterPro"/>
</dbReference>
<dbReference type="OrthoDB" id="9801997at2"/>
<dbReference type="GO" id="GO:0051920">
    <property type="term" value="F:peroxiredoxin activity"/>
    <property type="evidence" value="ECO:0007669"/>
    <property type="project" value="InterPro"/>
</dbReference>
<dbReference type="HAMAP" id="MF_01676">
    <property type="entry name" value="AhpD"/>
    <property type="match status" value="1"/>
</dbReference>
<dbReference type="PANTHER" id="PTHR33930:SF7">
    <property type="entry name" value="ALKYL HYDROPEROXIDE REDUCTASE AHPD"/>
    <property type="match status" value="1"/>
</dbReference>
<keyword evidence="2 6" id="KW-0049">Antioxidant</keyword>
<keyword evidence="5 6" id="KW-0676">Redox-active center</keyword>
<evidence type="ECO:0000313" key="9">
    <source>
        <dbReference type="Proteomes" id="UP000248790"/>
    </source>
</evidence>
<comment type="similarity">
    <text evidence="6">Belongs to the AhpD family.</text>
</comment>
<comment type="caution">
    <text evidence="8">The sequence shown here is derived from an EMBL/GenBank/DDBJ whole genome shotgun (WGS) entry which is preliminary data.</text>
</comment>
<sequence>MTTSIQNETILSLLTNLGLDTTASYPTLETLGQVDHRYLRDLKINLGNVLNSSQNLTKKETSLLALSVAVNEKYQPLVDSFSALARQEGATDAEIAETVACTSLLSTNNVFYRFRHFTGKDYYQQTQPGIRMSIMMNPVLGKEFFELMSLVVSAVNGCELCVRSHEESVLKHGATEARVFDAIRLGSVVKGLITVL</sequence>
<name>A0A327WT60_LARAB</name>
<evidence type="ECO:0000256" key="1">
    <source>
        <dbReference type="ARBA" id="ARBA00022559"/>
    </source>
</evidence>
<evidence type="ECO:0000256" key="4">
    <source>
        <dbReference type="ARBA" id="ARBA00023157"/>
    </source>
</evidence>
<dbReference type="Gene3D" id="1.20.1290.10">
    <property type="entry name" value="AhpD-like"/>
    <property type="match status" value="1"/>
</dbReference>
<dbReference type="Proteomes" id="UP000248790">
    <property type="component" value="Unassembled WGS sequence"/>
</dbReference>
<evidence type="ECO:0000256" key="6">
    <source>
        <dbReference type="HAMAP-Rule" id="MF_01676"/>
    </source>
</evidence>
<protein>
    <recommendedName>
        <fullName evidence="6">Alkyl hydroperoxide reductase AhpD</fullName>
        <ecNumber evidence="6">1.11.1.28</ecNumber>
    </recommendedName>
    <alternativeName>
        <fullName evidence="6">Alkylhydroperoxidase AhpD</fullName>
    </alternativeName>
</protein>
<feature type="domain" description="Carboxymuconolactone decarboxylase-like" evidence="7">
    <location>
        <begin position="133"/>
        <end position="191"/>
    </location>
</feature>
<dbReference type="InterPro" id="IPR029032">
    <property type="entry name" value="AhpD-like"/>
</dbReference>
<dbReference type="EC" id="1.11.1.28" evidence="6"/>
<accession>A0A327WT60</accession>
<dbReference type="GO" id="GO:0015036">
    <property type="term" value="F:disulfide oxidoreductase activity"/>
    <property type="evidence" value="ECO:0007669"/>
    <property type="project" value="TreeGrafter"/>
</dbReference>
<keyword evidence="1 6" id="KW-0575">Peroxidase</keyword>
<evidence type="ECO:0000256" key="3">
    <source>
        <dbReference type="ARBA" id="ARBA00023002"/>
    </source>
</evidence>
<keyword evidence="9" id="KW-1185">Reference proteome</keyword>
<evidence type="ECO:0000313" key="8">
    <source>
        <dbReference type="EMBL" id="RAJ95818.1"/>
    </source>
</evidence>
<reference evidence="8 9" key="1">
    <citation type="submission" date="2018-06" db="EMBL/GenBank/DDBJ databases">
        <title>Genomic Encyclopedia of Archaeal and Bacterial Type Strains, Phase II (KMG-II): from individual species to whole genera.</title>
        <authorList>
            <person name="Goeker M."/>
        </authorList>
    </citation>
    <scope>NUCLEOTIDE SEQUENCE [LARGE SCALE GENOMIC DNA]</scope>
    <source>
        <strain evidence="8 9">DSM 21851</strain>
    </source>
</reference>
<dbReference type="PANTHER" id="PTHR33930">
    <property type="entry name" value="ALKYL HYDROPEROXIDE REDUCTASE AHPD"/>
    <property type="match status" value="1"/>
</dbReference>
<keyword evidence="3 6" id="KW-0560">Oxidoreductase</keyword>
<dbReference type="GO" id="GO:0045454">
    <property type="term" value="P:cell redox homeostasis"/>
    <property type="evidence" value="ECO:0007669"/>
    <property type="project" value="TreeGrafter"/>
</dbReference>
<dbReference type="Pfam" id="PF02627">
    <property type="entry name" value="CMD"/>
    <property type="match status" value="2"/>
</dbReference>
<evidence type="ECO:0000256" key="2">
    <source>
        <dbReference type="ARBA" id="ARBA00022862"/>
    </source>
</evidence>
<dbReference type="SUPFAM" id="SSF69118">
    <property type="entry name" value="AhpD-like"/>
    <property type="match status" value="1"/>
</dbReference>
<feature type="active site" description="Cysteine sulfenic acid (-SOH) intermediate" evidence="6">
    <location>
        <position position="161"/>
    </location>
</feature>
<proteinExistence type="inferred from homology"/>
<dbReference type="InterPro" id="IPR004675">
    <property type="entry name" value="AhpD_core"/>
</dbReference>
<dbReference type="NCBIfam" id="TIGR00778">
    <property type="entry name" value="ahpD_dom"/>
    <property type="match status" value="1"/>
</dbReference>
<dbReference type="EMBL" id="QLMC01000004">
    <property type="protein sequence ID" value="RAJ95818.1"/>
    <property type="molecule type" value="Genomic_DNA"/>
</dbReference>
<dbReference type="InterPro" id="IPR004674">
    <property type="entry name" value="AhpD"/>
</dbReference>
<dbReference type="RefSeq" id="WP_111629600.1">
    <property type="nucleotide sequence ID" value="NZ_QLMC01000004.1"/>
</dbReference>
<dbReference type="AlphaFoldDB" id="A0A327WT60"/>
<feature type="active site" description="Proton donor" evidence="6">
    <location>
        <position position="158"/>
    </location>
</feature>
<feature type="domain" description="Carboxymuconolactone decarboxylase-like" evidence="7">
    <location>
        <begin position="49"/>
        <end position="100"/>
    </location>
</feature>
<evidence type="ECO:0000256" key="5">
    <source>
        <dbReference type="ARBA" id="ARBA00023284"/>
    </source>
</evidence>
<dbReference type="InterPro" id="IPR003779">
    <property type="entry name" value="CMD-like"/>
</dbReference>
<dbReference type="GO" id="GO:0006979">
    <property type="term" value="P:response to oxidative stress"/>
    <property type="evidence" value="ECO:0007669"/>
    <property type="project" value="InterPro"/>
</dbReference>
<comment type="catalytic activity">
    <reaction evidence="6">
        <text>N(6)-[(R)-dihydrolipoyl]-L-lysyl-[lipoyl-carrier protein] + a hydroperoxide = N(6)-[(R)-lipoyl]-L-lysyl-[lipoyl-carrier protein] + an alcohol + H2O</text>
        <dbReference type="Rhea" id="RHEA:62636"/>
        <dbReference type="Rhea" id="RHEA-COMP:10502"/>
        <dbReference type="Rhea" id="RHEA-COMP:16355"/>
        <dbReference type="ChEBI" id="CHEBI:15377"/>
        <dbReference type="ChEBI" id="CHEBI:30879"/>
        <dbReference type="ChEBI" id="CHEBI:35924"/>
        <dbReference type="ChEBI" id="CHEBI:83099"/>
        <dbReference type="ChEBI" id="CHEBI:83100"/>
        <dbReference type="EC" id="1.11.1.28"/>
    </reaction>
</comment>
<feature type="disulfide bond" evidence="6">
    <location>
        <begin position="158"/>
        <end position="161"/>
    </location>
</feature>
<comment type="function">
    <text evidence="6">Antioxidant protein with alkyl hydroperoxidase activity. Required for the reduction of the AhpC active site cysteine residues and for the regeneration of the AhpC enzyme activity.</text>
</comment>